<keyword evidence="2" id="KW-0732">Signal</keyword>
<feature type="domain" description="GH16" evidence="3">
    <location>
        <begin position="44"/>
        <end position="337"/>
    </location>
</feature>
<protein>
    <submittedName>
        <fullName evidence="4">Beta-glucanase (GH16 family)</fullName>
    </submittedName>
</protein>
<proteinExistence type="inferred from homology"/>
<dbReference type="SUPFAM" id="SSF49899">
    <property type="entry name" value="Concanavalin A-like lectins/glucanases"/>
    <property type="match status" value="1"/>
</dbReference>
<feature type="chain" id="PRO_5030581008" evidence="2">
    <location>
        <begin position="24"/>
        <end position="348"/>
    </location>
</feature>
<sequence length="348" mass="37464">MTLRAPMLAFVAVAGLAVSAAGANGACTQPAPGALGPNSPPKTIATVAMPAPGTTREPARERGWQLVWSDEFNGSSVDRSKWDFDRDCWGGGNSERQCYTDRRANAAVGGGLLTITARKERFTGPSVAAHMRPASGKVPTVTKDYTSARMVTRGKAAWTYGRIEVRAKLPAGQGTWPAIWMLPEDKSLGPWAASGEIDILEAVNLGVACAGCPGGRENTILGTLHFGGNWPKNALNSTETNAPGILDGFHTFGIVWAPGRIDWTYDGRVFATKRRGDWWTSASSDPDAPFDRKFHLILNLAVGGGLSEERGLKGVDEKIWPRTMQVDWVRVWQCRPEGASARSCQGER</sequence>
<dbReference type="InterPro" id="IPR013320">
    <property type="entry name" value="ConA-like_dom_sf"/>
</dbReference>
<accession>A0A7X5Y777</accession>
<comment type="caution">
    <text evidence="4">The sequence shown here is derived from an EMBL/GenBank/DDBJ whole genome shotgun (WGS) entry which is preliminary data.</text>
</comment>
<evidence type="ECO:0000259" key="3">
    <source>
        <dbReference type="PROSITE" id="PS51762"/>
    </source>
</evidence>
<dbReference type="AlphaFoldDB" id="A0A7X5Y777"/>
<dbReference type="PANTHER" id="PTHR10963">
    <property type="entry name" value="GLYCOSYL HYDROLASE-RELATED"/>
    <property type="match status" value="1"/>
</dbReference>
<gene>
    <name evidence="4" type="ORF">GGQ97_002240</name>
</gene>
<evidence type="ECO:0000256" key="2">
    <source>
        <dbReference type="SAM" id="SignalP"/>
    </source>
</evidence>
<dbReference type="CDD" id="cd08023">
    <property type="entry name" value="GH16_laminarinase_like"/>
    <property type="match status" value="1"/>
</dbReference>
<dbReference type="InterPro" id="IPR050546">
    <property type="entry name" value="Glycosyl_Hydrlase_16"/>
</dbReference>
<dbReference type="PANTHER" id="PTHR10963:SF55">
    <property type="entry name" value="GLYCOSIDE HYDROLASE FAMILY 16 PROTEIN"/>
    <property type="match status" value="1"/>
</dbReference>
<comment type="similarity">
    <text evidence="1">Belongs to the glycosyl hydrolase 16 family.</text>
</comment>
<organism evidence="4 5">
    <name type="scientific">Sphingomonas kaistensis</name>
    <dbReference type="NCBI Taxonomy" id="298708"/>
    <lineage>
        <taxon>Bacteria</taxon>
        <taxon>Pseudomonadati</taxon>
        <taxon>Pseudomonadota</taxon>
        <taxon>Alphaproteobacteria</taxon>
        <taxon>Sphingomonadales</taxon>
        <taxon>Sphingomonadaceae</taxon>
        <taxon>Sphingomonas</taxon>
    </lineage>
</organism>
<dbReference type="Pfam" id="PF00722">
    <property type="entry name" value="Glyco_hydro_16"/>
    <property type="match status" value="1"/>
</dbReference>
<dbReference type="InterPro" id="IPR000757">
    <property type="entry name" value="Beta-glucanase-like"/>
</dbReference>
<dbReference type="GO" id="GO:0004553">
    <property type="term" value="F:hydrolase activity, hydrolyzing O-glycosyl compounds"/>
    <property type="evidence" value="ECO:0007669"/>
    <property type="project" value="InterPro"/>
</dbReference>
<dbReference type="PROSITE" id="PS51762">
    <property type="entry name" value="GH16_2"/>
    <property type="match status" value="1"/>
</dbReference>
<dbReference type="GO" id="GO:0005975">
    <property type="term" value="P:carbohydrate metabolic process"/>
    <property type="evidence" value="ECO:0007669"/>
    <property type="project" value="InterPro"/>
</dbReference>
<evidence type="ECO:0000256" key="1">
    <source>
        <dbReference type="ARBA" id="ARBA00006865"/>
    </source>
</evidence>
<dbReference type="Gene3D" id="2.60.120.200">
    <property type="match status" value="1"/>
</dbReference>
<dbReference type="Proteomes" id="UP000558192">
    <property type="component" value="Unassembled WGS sequence"/>
</dbReference>
<name>A0A7X5Y777_9SPHN</name>
<evidence type="ECO:0000313" key="5">
    <source>
        <dbReference type="Proteomes" id="UP000558192"/>
    </source>
</evidence>
<dbReference type="EMBL" id="JAATJC010000001">
    <property type="protein sequence ID" value="NJC06447.1"/>
    <property type="molecule type" value="Genomic_DNA"/>
</dbReference>
<feature type="signal peptide" evidence="2">
    <location>
        <begin position="1"/>
        <end position="23"/>
    </location>
</feature>
<dbReference type="RefSeq" id="WP_245197947.1">
    <property type="nucleotide sequence ID" value="NZ_JAATJC010000001.1"/>
</dbReference>
<reference evidence="4 5" key="1">
    <citation type="submission" date="2020-03" db="EMBL/GenBank/DDBJ databases">
        <title>Genomic Encyclopedia of Type Strains, Phase IV (KMG-IV): sequencing the most valuable type-strain genomes for metagenomic binning, comparative biology and taxonomic classification.</title>
        <authorList>
            <person name="Goeker M."/>
        </authorList>
    </citation>
    <scope>NUCLEOTIDE SEQUENCE [LARGE SCALE GENOMIC DNA]</scope>
    <source>
        <strain evidence="4 5">DSM 16846</strain>
    </source>
</reference>
<keyword evidence="5" id="KW-1185">Reference proteome</keyword>
<evidence type="ECO:0000313" key="4">
    <source>
        <dbReference type="EMBL" id="NJC06447.1"/>
    </source>
</evidence>